<organism evidence="2 3">
    <name type="scientific">Lupinus albus</name>
    <name type="common">White lupine</name>
    <name type="synonym">Lupinus termis</name>
    <dbReference type="NCBI Taxonomy" id="3870"/>
    <lineage>
        <taxon>Eukaryota</taxon>
        <taxon>Viridiplantae</taxon>
        <taxon>Streptophyta</taxon>
        <taxon>Embryophyta</taxon>
        <taxon>Tracheophyta</taxon>
        <taxon>Spermatophyta</taxon>
        <taxon>Magnoliopsida</taxon>
        <taxon>eudicotyledons</taxon>
        <taxon>Gunneridae</taxon>
        <taxon>Pentapetalae</taxon>
        <taxon>rosids</taxon>
        <taxon>fabids</taxon>
        <taxon>Fabales</taxon>
        <taxon>Fabaceae</taxon>
        <taxon>Papilionoideae</taxon>
        <taxon>50 kb inversion clade</taxon>
        <taxon>genistoids sensu lato</taxon>
        <taxon>core genistoids</taxon>
        <taxon>Genisteae</taxon>
        <taxon>Lupinus</taxon>
    </lineage>
</organism>
<dbReference type="InterPro" id="IPR036236">
    <property type="entry name" value="Znf_C2H2_sf"/>
</dbReference>
<sequence length="229" mass="25020">MRDSDCEVVDNKPKPKGDEEDSGKKALPRQNCEFCGKKFKSGKALGGHKKIHFEAHRNFKSKKATITTNNKANWNGNKFSSLMAPNRELRLSCYLCNKDFPSEKSLCGHMRTHPNRVWRGVHPPPTGTTQASPTCFSNFDSKVKINNDNYVSAIAAATASSDASRCLTISWKKTNKRSGSSVFDAKVVAAAKTLVCMSRSCEAIEGMITQLSTSTSYAASSCLVNLIAS</sequence>
<dbReference type="PANTHER" id="PTHR47591">
    <property type="entry name" value="ZINC FINGER PROTEIN ZAT2-RELATED"/>
    <property type="match status" value="1"/>
</dbReference>
<dbReference type="PROSITE" id="PS00028">
    <property type="entry name" value="ZINC_FINGER_C2H2_1"/>
    <property type="match status" value="2"/>
</dbReference>
<dbReference type="PROSITE" id="PS50157">
    <property type="entry name" value="ZINC_FINGER_C2H2_2"/>
    <property type="match status" value="2"/>
</dbReference>
<protein>
    <submittedName>
        <fullName evidence="2">Putative transcription factor C2H2 family</fullName>
    </submittedName>
</protein>
<evidence type="ECO:0000256" key="1">
    <source>
        <dbReference type="SAM" id="MobiDB-lite"/>
    </source>
</evidence>
<dbReference type="InterPro" id="IPR013087">
    <property type="entry name" value="Znf_C2H2_type"/>
</dbReference>
<evidence type="ECO:0000313" key="3">
    <source>
        <dbReference type="Proteomes" id="UP000447434"/>
    </source>
</evidence>
<feature type="compositionally biased region" description="Basic and acidic residues" evidence="1">
    <location>
        <begin position="1"/>
        <end position="17"/>
    </location>
</feature>
<dbReference type="Proteomes" id="UP000447434">
    <property type="component" value="Chromosome 17"/>
</dbReference>
<dbReference type="PANTHER" id="PTHR47591:SF1">
    <property type="entry name" value="ZINC FINGER PROTEIN ZAT2-RELATED"/>
    <property type="match status" value="1"/>
</dbReference>
<dbReference type="Gene3D" id="3.30.160.60">
    <property type="entry name" value="Classic Zinc Finger"/>
    <property type="match status" value="1"/>
</dbReference>
<dbReference type="OrthoDB" id="6077919at2759"/>
<evidence type="ECO:0000313" key="2">
    <source>
        <dbReference type="EMBL" id="KAE9596285.1"/>
    </source>
</evidence>
<dbReference type="EMBL" id="WOCE01000017">
    <property type="protein sequence ID" value="KAE9596285.1"/>
    <property type="molecule type" value="Genomic_DNA"/>
</dbReference>
<reference evidence="3" key="1">
    <citation type="journal article" date="2020" name="Nat. Commun.">
        <title>Genome sequence of the cluster root forming white lupin.</title>
        <authorList>
            <person name="Hufnagel B."/>
            <person name="Marques A."/>
            <person name="Soriano A."/>
            <person name="Marques L."/>
            <person name="Divol F."/>
            <person name="Doumas P."/>
            <person name="Sallet E."/>
            <person name="Mancinotti D."/>
            <person name="Carrere S."/>
            <person name="Marande W."/>
            <person name="Arribat S."/>
            <person name="Keller J."/>
            <person name="Huneau C."/>
            <person name="Blein T."/>
            <person name="Aime D."/>
            <person name="Laguerre M."/>
            <person name="Taylor J."/>
            <person name="Schubert V."/>
            <person name="Nelson M."/>
            <person name="Geu-Flores F."/>
            <person name="Crespi M."/>
            <person name="Gallardo-Guerrero K."/>
            <person name="Delaux P.-M."/>
            <person name="Salse J."/>
            <person name="Berges H."/>
            <person name="Guyot R."/>
            <person name="Gouzy J."/>
            <person name="Peret B."/>
        </authorList>
    </citation>
    <scope>NUCLEOTIDE SEQUENCE [LARGE SCALE GENOMIC DNA]</scope>
    <source>
        <strain evidence="3">cv. Amiga</strain>
    </source>
</reference>
<gene>
    <name evidence="2" type="ORF">Lalb_Chr17g0347691</name>
</gene>
<accession>A0A6A4P141</accession>
<dbReference type="AlphaFoldDB" id="A0A6A4P141"/>
<keyword evidence="3" id="KW-1185">Reference proteome</keyword>
<dbReference type="SUPFAM" id="SSF57667">
    <property type="entry name" value="beta-beta-alpha zinc fingers"/>
    <property type="match status" value="1"/>
</dbReference>
<comment type="caution">
    <text evidence="2">The sequence shown here is derived from an EMBL/GenBank/DDBJ whole genome shotgun (WGS) entry which is preliminary data.</text>
</comment>
<dbReference type="SMART" id="SM00355">
    <property type="entry name" value="ZnF_C2H2"/>
    <property type="match status" value="2"/>
</dbReference>
<proteinExistence type="predicted"/>
<dbReference type="Pfam" id="PF13912">
    <property type="entry name" value="zf-C2H2_6"/>
    <property type="match status" value="2"/>
</dbReference>
<name>A0A6A4P141_LUPAL</name>
<feature type="region of interest" description="Disordered" evidence="1">
    <location>
        <begin position="1"/>
        <end position="26"/>
    </location>
</feature>